<accession>A0A6S6UAA8</accession>
<evidence type="ECO:0000256" key="1">
    <source>
        <dbReference type="SAM" id="Coils"/>
    </source>
</evidence>
<dbReference type="AlphaFoldDB" id="A0A6S6UAA8"/>
<organism evidence="2">
    <name type="scientific">uncultured Thiotrichaceae bacterium</name>
    <dbReference type="NCBI Taxonomy" id="298394"/>
    <lineage>
        <taxon>Bacteria</taxon>
        <taxon>Pseudomonadati</taxon>
        <taxon>Pseudomonadota</taxon>
        <taxon>Gammaproteobacteria</taxon>
        <taxon>Thiotrichales</taxon>
        <taxon>Thiotrichaceae</taxon>
        <taxon>environmental samples</taxon>
    </lineage>
</organism>
<reference evidence="2" key="1">
    <citation type="submission" date="2020-01" db="EMBL/GenBank/DDBJ databases">
        <authorList>
            <person name="Meier V. D."/>
            <person name="Meier V D."/>
        </authorList>
    </citation>
    <scope>NUCLEOTIDE SEQUENCE</scope>
    <source>
        <strain evidence="2">HLG_WM_MAG_09</strain>
    </source>
</reference>
<name>A0A6S6UAA8_9GAMM</name>
<feature type="coiled-coil region" evidence="1">
    <location>
        <begin position="7"/>
        <end position="62"/>
    </location>
</feature>
<proteinExistence type="predicted"/>
<evidence type="ECO:0008006" key="3">
    <source>
        <dbReference type="Google" id="ProtNLM"/>
    </source>
</evidence>
<sequence>MALSKEIDALEQRLTQLLGVMENMASANETLRNNEQALRVECEQLREKNEQAGKRIENILNTLKQQSDTAEK</sequence>
<dbReference type="EMBL" id="CACVAT010000566">
    <property type="protein sequence ID" value="CAA6830166.1"/>
    <property type="molecule type" value="Genomic_DNA"/>
</dbReference>
<protein>
    <recommendedName>
        <fullName evidence="3">TIGR02449 family protein</fullName>
    </recommendedName>
</protein>
<gene>
    <name evidence="2" type="ORF">HELGO_WM24221</name>
</gene>
<evidence type="ECO:0000313" key="2">
    <source>
        <dbReference type="EMBL" id="CAA6830166.1"/>
    </source>
</evidence>
<keyword evidence="1" id="KW-0175">Coiled coil</keyword>